<comment type="caution">
    <text evidence="1">The sequence shown here is derived from an EMBL/GenBank/DDBJ whole genome shotgun (WGS) entry which is preliminary data.</text>
</comment>
<evidence type="ECO:0000313" key="1">
    <source>
        <dbReference type="EMBL" id="KAJ7200886.1"/>
    </source>
</evidence>
<proteinExistence type="predicted"/>
<gene>
    <name evidence="1" type="ORF">GGX14DRAFT_571899</name>
</gene>
<dbReference type="AlphaFoldDB" id="A0AAD6V692"/>
<reference evidence="1" key="1">
    <citation type="submission" date="2023-03" db="EMBL/GenBank/DDBJ databases">
        <title>Massive genome expansion in bonnet fungi (Mycena s.s.) driven by repeated elements and novel gene families across ecological guilds.</title>
        <authorList>
            <consortium name="Lawrence Berkeley National Laboratory"/>
            <person name="Harder C.B."/>
            <person name="Miyauchi S."/>
            <person name="Viragh M."/>
            <person name="Kuo A."/>
            <person name="Thoen E."/>
            <person name="Andreopoulos B."/>
            <person name="Lu D."/>
            <person name="Skrede I."/>
            <person name="Drula E."/>
            <person name="Henrissat B."/>
            <person name="Morin E."/>
            <person name="Kohler A."/>
            <person name="Barry K."/>
            <person name="LaButti K."/>
            <person name="Morin E."/>
            <person name="Salamov A."/>
            <person name="Lipzen A."/>
            <person name="Mereny Z."/>
            <person name="Hegedus B."/>
            <person name="Baldrian P."/>
            <person name="Stursova M."/>
            <person name="Weitz H."/>
            <person name="Taylor A."/>
            <person name="Grigoriev I.V."/>
            <person name="Nagy L.G."/>
            <person name="Martin F."/>
            <person name="Kauserud H."/>
        </authorList>
    </citation>
    <scope>NUCLEOTIDE SEQUENCE</scope>
    <source>
        <strain evidence="1">9144</strain>
    </source>
</reference>
<evidence type="ECO:0000313" key="2">
    <source>
        <dbReference type="Proteomes" id="UP001219525"/>
    </source>
</evidence>
<dbReference type="EMBL" id="JARJCW010000061">
    <property type="protein sequence ID" value="KAJ7200886.1"/>
    <property type="molecule type" value="Genomic_DNA"/>
</dbReference>
<sequence length="224" mass="25633">MSNSRTFGCLKTNISIDGLKSRTRLFLEVYHLVEVKRSPYFKRITGFFLLMPYAPRLFSLYDTTKMALLGWKPMHWPFSGSIFAACTFNFGRVMTCSHLDFGNLAWGWCSITALGLFDPDRGGHLILWDLRLVIRFPPGSTIFIPSAVVRHSNTAIQPHESRNSFTQYTAGGLFRWVDNGFMTDNNFLRTASPERKAQRAAAMQSRWEFGLSHFLTLEELGMQL</sequence>
<dbReference type="Gene3D" id="3.60.130.30">
    <property type="match status" value="1"/>
</dbReference>
<accession>A0AAD6V692</accession>
<organism evidence="1 2">
    <name type="scientific">Mycena pura</name>
    <dbReference type="NCBI Taxonomy" id="153505"/>
    <lineage>
        <taxon>Eukaryota</taxon>
        <taxon>Fungi</taxon>
        <taxon>Dikarya</taxon>
        <taxon>Basidiomycota</taxon>
        <taxon>Agaricomycotina</taxon>
        <taxon>Agaricomycetes</taxon>
        <taxon>Agaricomycetidae</taxon>
        <taxon>Agaricales</taxon>
        <taxon>Marasmiineae</taxon>
        <taxon>Mycenaceae</taxon>
        <taxon>Mycena</taxon>
    </lineage>
</organism>
<dbReference type="Proteomes" id="UP001219525">
    <property type="component" value="Unassembled WGS sequence"/>
</dbReference>
<name>A0AAD6V692_9AGAR</name>
<keyword evidence="2" id="KW-1185">Reference proteome</keyword>
<protein>
    <submittedName>
        <fullName evidence="1">Uncharacterized protein</fullName>
    </submittedName>
</protein>